<comment type="caution">
    <text evidence="5">Lacks conserved residue(s) required for the propagation of feature annotation.</text>
</comment>
<proteinExistence type="predicted"/>
<dbReference type="CDD" id="cd00191">
    <property type="entry name" value="TY"/>
    <property type="match status" value="1"/>
</dbReference>
<sequence>MKMGMVNMMPLALRDPESLQEEAKLTNSTEDQVKRVLLRGNPSRKFPELKQDFLDNMNQLRRHLGYEDWNAFENWMHKWLLFQLAQTETPKGKVKCNCREEECVEGVHPGKFCARCDENGDYLPEQCHGGTGYCWCVYKNGTMIKGTKVRGNPHCTGKELIWLSRGKRVTGMQVPVACQGERKLPSDGWAAWPGCEPPASGRPFAQRDFSVLSRLPGSLHRGPHLPWKAGCEGAVGR</sequence>
<dbReference type="GO" id="GO:0001961">
    <property type="term" value="P:positive regulation of cytokine-mediated signaling pathway"/>
    <property type="evidence" value="ECO:0007669"/>
    <property type="project" value="TreeGrafter"/>
</dbReference>
<organism evidence="7 8">
    <name type="scientific">Varanus komodoensis</name>
    <name type="common">Komodo dragon</name>
    <dbReference type="NCBI Taxonomy" id="61221"/>
    <lineage>
        <taxon>Eukaryota</taxon>
        <taxon>Metazoa</taxon>
        <taxon>Chordata</taxon>
        <taxon>Craniata</taxon>
        <taxon>Vertebrata</taxon>
        <taxon>Euteleostomi</taxon>
        <taxon>Lepidosauria</taxon>
        <taxon>Squamata</taxon>
        <taxon>Bifurcata</taxon>
        <taxon>Unidentata</taxon>
        <taxon>Episquamata</taxon>
        <taxon>Toxicofera</taxon>
        <taxon>Anguimorpha</taxon>
        <taxon>Paleoanguimorpha</taxon>
        <taxon>Varanoidea</taxon>
        <taxon>Varanidae</taxon>
        <taxon>Varanus</taxon>
    </lineage>
</organism>
<keyword evidence="2" id="KW-0964">Secreted</keyword>
<dbReference type="GO" id="GO:0002830">
    <property type="term" value="P:positive regulation of type 2 immune response"/>
    <property type="evidence" value="ECO:0007669"/>
    <property type="project" value="TreeGrafter"/>
</dbReference>
<feature type="disulfide bond" evidence="5">
    <location>
        <begin position="127"/>
        <end position="134"/>
    </location>
</feature>
<dbReference type="GO" id="GO:0002286">
    <property type="term" value="P:T cell activation involved in immune response"/>
    <property type="evidence" value="ECO:0007669"/>
    <property type="project" value="TreeGrafter"/>
</dbReference>
<accession>A0A8D2KSX8</accession>
<evidence type="ECO:0000313" key="7">
    <source>
        <dbReference type="Ensembl" id="ENSVKKP00000004836.1"/>
    </source>
</evidence>
<dbReference type="SMART" id="SM00211">
    <property type="entry name" value="TY"/>
    <property type="match status" value="1"/>
</dbReference>
<dbReference type="GO" id="GO:0070374">
    <property type="term" value="P:positive regulation of ERK1 and ERK2 cascade"/>
    <property type="evidence" value="ECO:0007669"/>
    <property type="project" value="TreeGrafter"/>
</dbReference>
<dbReference type="PANTHER" id="PTHR14093">
    <property type="entry name" value="HLA CLASS II GAMMA CHAIN"/>
    <property type="match status" value="1"/>
</dbReference>
<dbReference type="Pfam" id="PF00086">
    <property type="entry name" value="Thyroglobulin_1"/>
    <property type="match status" value="1"/>
</dbReference>
<dbReference type="GO" id="GO:1902166">
    <property type="term" value="P:negative regulation of intrinsic apoptotic signaling pathway in response to DNA damage by p53 class mediator"/>
    <property type="evidence" value="ECO:0007669"/>
    <property type="project" value="TreeGrafter"/>
</dbReference>
<dbReference type="Gene3D" id="1.10.870.10">
    <property type="entry name" value="MHC class II-associated invariant chain, trimerisation domain"/>
    <property type="match status" value="1"/>
</dbReference>
<dbReference type="GO" id="GO:0009986">
    <property type="term" value="C:cell surface"/>
    <property type="evidence" value="ECO:0007669"/>
    <property type="project" value="TreeGrafter"/>
</dbReference>
<dbReference type="GO" id="GO:0043518">
    <property type="term" value="P:negative regulation of DNA damage response, signal transduction by p53 class mediator"/>
    <property type="evidence" value="ECO:0007669"/>
    <property type="project" value="TreeGrafter"/>
</dbReference>
<dbReference type="SUPFAM" id="SSF48305">
    <property type="entry name" value="Class II MHC-associated invariant chain ectoplasmic trimerization domain"/>
    <property type="match status" value="1"/>
</dbReference>
<dbReference type="GO" id="GO:0005576">
    <property type="term" value="C:extracellular region"/>
    <property type="evidence" value="ECO:0007669"/>
    <property type="project" value="UniProtKB-SubCell"/>
</dbReference>
<evidence type="ECO:0000256" key="5">
    <source>
        <dbReference type="PROSITE-ProRule" id="PRU00500"/>
    </source>
</evidence>
<evidence type="ECO:0000256" key="4">
    <source>
        <dbReference type="ARBA" id="ARBA00023180"/>
    </source>
</evidence>
<evidence type="ECO:0000256" key="2">
    <source>
        <dbReference type="ARBA" id="ARBA00022525"/>
    </source>
</evidence>
<dbReference type="InterPro" id="IPR052001">
    <property type="entry name" value="MHC-II_Gamma/Thyroglobulin"/>
</dbReference>
<dbReference type="SUPFAM" id="SSF57610">
    <property type="entry name" value="Thyroglobulin type-1 domain"/>
    <property type="match status" value="1"/>
</dbReference>
<dbReference type="Gene3D" id="4.10.800.10">
    <property type="entry name" value="Thyroglobulin type-1"/>
    <property type="match status" value="1"/>
</dbReference>
<keyword evidence="8" id="KW-1185">Reference proteome</keyword>
<evidence type="ECO:0000256" key="3">
    <source>
        <dbReference type="ARBA" id="ARBA00023157"/>
    </source>
</evidence>
<evidence type="ECO:0000256" key="1">
    <source>
        <dbReference type="ARBA" id="ARBA00004613"/>
    </source>
</evidence>
<protein>
    <recommendedName>
        <fullName evidence="6">Thyroglobulin type-1 domain-containing protein</fullName>
    </recommendedName>
</protein>
<reference evidence="7" key="1">
    <citation type="submission" date="2025-08" db="UniProtKB">
        <authorList>
            <consortium name="Ensembl"/>
        </authorList>
    </citation>
    <scope>IDENTIFICATION</scope>
</reference>
<evidence type="ECO:0000259" key="6">
    <source>
        <dbReference type="PROSITE" id="PS51162"/>
    </source>
</evidence>
<feature type="domain" description="Thyroglobulin type-1" evidence="6">
    <location>
        <begin position="93"/>
        <end position="155"/>
    </location>
</feature>
<dbReference type="PANTHER" id="PTHR14093:SF17">
    <property type="entry name" value="HLA CLASS II HISTOCOMPATIBILITY ANTIGEN GAMMA CHAIN"/>
    <property type="match status" value="1"/>
</dbReference>
<dbReference type="PROSITE" id="PS00484">
    <property type="entry name" value="THYROGLOBULIN_1_1"/>
    <property type="match status" value="1"/>
</dbReference>
<keyword evidence="4" id="KW-0325">Glycoprotein</keyword>
<reference evidence="7" key="2">
    <citation type="submission" date="2025-09" db="UniProtKB">
        <authorList>
            <consortium name="Ensembl"/>
        </authorList>
    </citation>
    <scope>IDENTIFICATION</scope>
</reference>
<dbReference type="Pfam" id="PF08831">
    <property type="entry name" value="MHCassoc_trimer"/>
    <property type="match status" value="1"/>
</dbReference>
<dbReference type="GO" id="GO:0035718">
    <property type="term" value="F:macrophage migration inhibitory factor binding"/>
    <property type="evidence" value="ECO:0007669"/>
    <property type="project" value="TreeGrafter"/>
</dbReference>
<dbReference type="Ensembl" id="ENSVKKT00000004971.1">
    <property type="protein sequence ID" value="ENSVKKP00000004836.1"/>
    <property type="gene ID" value="ENSVKKG00000003594.1"/>
</dbReference>
<dbReference type="AlphaFoldDB" id="A0A8D2KSX8"/>
<dbReference type="GO" id="GO:0019882">
    <property type="term" value="P:antigen processing and presentation"/>
    <property type="evidence" value="ECO:0007669"/>
    <property type="project" value="InterPro"/>
</dbReference>
<dbReference type="InterPro" id="IPR000716">
    <property type="entry name" value="Thyroglobulin_1"/>
</dbReference>
<dbReference type="PROSITE" id="PS51162">
    <property type="entry name" value="THYROGLOBULIN_1_2"/>
    <property type="match status" value="1"/>
</dbReference>
<comment type="subcellular location">
    <subcellularLocation>
        <location evidence="1">Secreted</location>
    </subcellularLocation>
</comment>
<dbReference type="InterPro" id="IPR036613">
    <property type="entry name" value="MHCII_invariant_trimer_sf"/>
</dbReference>
<dbReference type="InterPro" id="IPR022339">
    <property type="entry name" value="MHC_II-assoc_invar_chain"/>
</dbReference>
<dbReference type="GO" id="GO:0005737">
    <property type="term" value="C:cytoplasm"/>
    <property type="evidence" value="ECO:0007669"/>
    <property type="project" value="TreeGrafter"/>
</dbReference>
<dbReference type="PRINTS" id="PR01990">
    <property type="entry name" value="CD74ANTIGEN"/>
</dbReference>
<dbReference type="GO" id="GO:0060907">
    <property type="term" value="P:positive regulation of macrophage cytokine production"/>
    <property type="evidence" value="ECO:0007669"/>
    <property type="project" value="TreeGrafter"/>
</dbReference>
<dbReference type="GO" id="GO:0042289">
    <property type="term" value="F:MHC class II protein binding"/>
    <property type="evidence" value="ECO:0007669"/>
    <property type="project" value="InterPro"/>
</dbReference>
<dbReference type="GO" id="GO:0016020">
    <property type="term" value="C:membrane"/>
    <property type="evidence" value="ECO:0007669"/>
    <property type="project" value="InterPro"/>
</dbReference>
<dbReference type="GO" id="GO:0004896">
    <property type="term" value="F:cytokine receptor activity"/>
    <property type="evidence" value="ECO:0007669"/>
    <property type="project" value="TreeGrafter"/>
</dbReference>
<keyword evidence="3 5" id="KW-1015">Disulfide bond</keyword>
<name>A0A8D2KSX8_VARKO</name>
<evidence type="ECO:0000313" key="8">
    <source>
        <dbReference type="Proteomes" id="UP000694545"/>
    </source>
</evidence>
<dbReference type="InterPro" id="IPR011988">
    <property type="entry name" value="MHC_II-assoc_invariant_trimer"/>
</dbReference>
<dbReference type="Proteomes" id="UP000694545">
    <property type="component" value="Unplaced"/>
</dbReference>
<dbReference type="GO" id="GO:0070206">
    <property type="term" value="P:protein trimerization"/>
    <property type="evidence" value="ECO:0007669"/>
    <property type="project" value="InterPro"/>
</dbReference>
<dbReference type="InterPro" id="IPR036857">
    <property type="entry name" value="Thyroglobulin_1_sf"/>
</dbReference>